<keyword evidence="1" id="KW-0732">Signal</keyword>
<evidence type="ECO:0000256" key="1">
    <source>
        <dbReference type="SAM" id="SignalP"/>
    </source>
</evidence>
<gene>
    <name evidence="2" type="ORF">ABZ921_04410</name>
</gene>
<dbReference type="Proteomes" id="UP001551176">
    <property type="component" value="Unassembled WGS sequence"/>
</dbReference>
<proteinExistence type="predicted"/>
<dbReference type="Gene3D" id="3.30.70.2970">
    <property type="entry name" value="Protein of unknown function (DUF541), domain 2"/>
    <property type="match status" value="1"/>
</dbReference>
<sequence>MRSVRSVRSVSALALGLAALGLPGAPAVAAQAAPAAAPAAVVAPAPATVTVTGAGSASAAPDMAVLTAGIEVTRPTAEKALTEQNAAAEALLSAVRTAGVAERDIRTENLSLTAVYRDQTGDPNPYEARGHRTRGEGEQLIGYRATQMFSLTIRDIKKTGAVVQAVVDAPGDASRIHSVAFDVRDPQALRAKARKSAYQDVREKAAQYAGLSGRRLGRLVSLEESDGGRPRPVPVPVASFSKEGVPVAPGRIQDEVSVTAVYELR</sequence>
<dbReference type="InterPro" id="IPR007497">
    <property type="entry name" value="SIMPL/DUF541"/>
</dbReference>
<evidence type="ECO:0000313" key="3">
    <source>
        <dbReference type="Proteomes" id="UP001551176"/>
    </source>
</evidence>
<keyword evidence="3" id="KW-1185">Reference proteome</keyword>
<feature type="signal peptide" evidence="1">
    <location>
        <begin position="1"/>
        <end position="29"/>
    </location>
</feature>
<dbReference type="InterPro" id="IPR052022">
    <property type="entry name" value="26kDa_periplasmic_antigen"/>
</dbReference>
<protein>
    <submittedName>
        <fullName evidence="2">SIMPL domain-containing protein</fullName>
    </submittedName>
</protein>
<reference evidence="2 3" key="1">
    <citation type="submission" date="2024-06" db="EMBL/GenBank/DDBJ databases">
        <title>The Natural Products Discovery Center: Release of the First 8490 Sequenced Strains for Exploring Actinobacteria Biosynthetic Diversity.</title>
        <authorList>
            <person name="Kalkreuter E."/>
            <person name="Kautsar S.A."/>
            <person name="Yang D."/>
            <person name="Bader C.D."/>
            <person name="Teijaro C.N."/>
            <person name="Fluegel L."/>
            <person name="Davis C.M."/>
            <person name="Simpson J.R."/>
            <person name="Lauterbach L."/>
            <person name="Steele A.D."/>
            <person name="Gui C."/>
            <person name="Meng S."/>
            <person name="Li G."/>
            <person name="Viehrig K."/>
            <person name="Ye F."/>
            <person name="Su P."/>
            <person name="Kiefer A.F."/>
            <person name="Nichols A."/>
            <person name="Cepeda A.J."/>
            <person name="Yan W."/>
            <person name="Fan B."/>
            <person name="Jiang Y."/>
            <person name="Adhikari A."/>
            <person name="Zheng C.-J."/>
            <person name="Schuster L."/>
            <person name="Cowan T.M."/>
            <person name="Smanski M.J."/>
            <person name="Chevrette M.G."/>
            <person name="De Carvalho L.P.S."/>
            <person name="Shen B."/>
        </authorList>
    </citation>
    <scope>NUCLEOTIDE SEQUENCE [LARGE SCALE GENOMIC DNA]</scope>
    <source>
        <strain evidence="2 3">NPDC046838</strain>
    </source>
</reference>
<dbReference type="Pfam" id="PF04402">
    <property type="entry name" value="SIMPL"/>
    <property type="match status" value="1"/>
</dbReference>
<dbReference type="PANTHER" id="PTHR34387:SF1">
    <property type="entry name" value="PERIPLASMIC IMMUNOGENIC PROTEIN"/>
    <property type="match status" value="1"/>
</dbReference>
<feature type="chain" id="PRO_5047026230" evidence="1">
    <location>
        <begin position="30"/>
        <end position="265"/>
    </location>
</feature>
<dbReference type="Gene3D" id="3.30.110.170">
    <property type="entry name" value="Protein of unknown function (DUF541), domain 1"/>
    <property type="match status" value="1"/>
</dbReference>
<accession>A0ABV3BGH4</accession>
<comment type="caution">
    <text evidence="2">The sequence shown here is derived from an EMBL/GenBank/DDBJ whole genome shotgun (WGS) entry which is preliminary data.</text>
</comment>
<organism evidence="2 3">
    <name type="scientific">Streptomyces atriruber</name>
    <dbReference type="NCBI Taxonomy" id="545121"/>
    <lineage>
        <taxon>Bacteria</taxon>
        <taxon>Bacillati</taxon>
        <taxon>Actinomycetota</taxon>
        <taxon>Actinomycetes</taxon>
        <taxon>Kitasatosporales</taxon>
        <taxon>Streptomycetaceae</taxon>
        <taxon>Streptomyces</taxon>
    </lineage>
</organism>
<dbReference type="PANTHER" id="PTHR34387">
    <property type="entry name" value="SLR1258 PROTEIN"/>
    <property type="match status" value="1"/>
</dbReference>
<evidence type="ECO:0000313" key="2">
    <source>
        <dbReference type="EMBL" id="MEU6819850.1"/>
    </source>
</evidence>
<name>A0ABV3BGH4_9ACTN</name>
<dbReference type="RefSeq" id="WP_359344707.1">
    <property type="nucleotide sequence ID" value="NZ_JBEYXV010000002.1"/>
</dbReference>
<dbReference type="EMBL" id="JBEYXV010000002">
    <property type="protein sequence ID" value="MEU6819850.1"/>
    <property type="molecule type" value="Genomic_DNA"/>
</dbReference>